<comment type="catalytic activity">
    <reaction evidence="6 7">
        <text>L-glutamyl-tRNA(Gln) + L-glutamine + ATP + H2O = L-glutaminyl-tRNA(Gln) + L-glutamate + ADP + phosphate + H(+)</text>
        <dbReference type="Rhea" id="RHEA:17521"/>
        <dbReference type="Rhea" id="RHEA-COMP:9681"/>
        <dbReference type="Rhea" id="RHEA-COMP:9684"/>
        <dbReference type="ChEBI" id="CHEBI:15377"/>
        <dbReference type="ChEBI" id="CHEBI:15378"/>
        <dbReference type="ChEBI" id="CHEBI:29985"/>
        <dbReference type="ChEBI" id="CHEBI:30616"/>
        <dbReference type="ChEBI" id="CHEBI:43474"/>
        <dbReference type="ChEBI" id="CHEBI:58359"/>
        <dbReference type="ChEBI" id="CHEBI:78520"/>
        <dbReference type="ChEBI" id="CHEBI:78521"/>
        <dbReference type="ChEBI" id="CHEBI:456216"/>
        <dbReference type="EC" id="6.3.5.7"/>
    </reaction>
</comment>
<dbReference type="STRING" id="869754.A0A1A0H5P5"/>
<dbReference type="GO" id="GO:0032543">
    <property type="term" value="P:mitochondrial translation"/>
    <property type="evidence" value="ECO:0007669"/>
    <property type="project" value="UniProtKB-UniRule"/>
</dbReference>
<comment type="caution">
    <text evidence="9">The sequence shown here is derived from an EMBL/GenBank/DDBJ whole genome shotgun (WGS) entry which is preliminary data.</text>
</comment>
<keyword evidence="4 7" id="KW-0067">ATP-binding</keyword>
<dbReference type="SUPFAM" id="SSF75304">
    <property type="entry name" value="Amidase signature (AS) enzymes"/>
    <property type="match status" value="1"/>
</dbReference>
<evidence type="ECO:0000256" key="7">
    <source>
        <dbReference type="HAMAP-Rule" id="MF_03150"/>
    </source>
</evidence>
<dbReference type="RefSeq" id="XP_018709888.1">
    <property type="nucleotide sequence ID" value="XM_018858425.1"/>
</dbReference>
<dbReference type="Proteomes" id="UP000092555">
    <property type="component" value="Unassembled WGS sequence"/>
</dbReference>
<dbReference type="EC" id="6.3.5.7" evidence="7"/>
<reference evidence="9 10" key="1">
    <citation type="submission" date="2016-05" db="EMBL/GenBank/DDBJ databases">
        <title>Comparative genomics of biotechnologically important yeasts.</title>
        <authorList>
            <consortium name="DOE Joint Genome Institute"/>
            <person name="Riley R."/>
            <person name="Haridas S."/>
            <person name="Wolfe K.H."/>
            <person name="Lopes M.R."/>
            <person name="Hittinger C.T."/>
            <person name="Goker M."/>
            <person name="Salamov A."/>
            <person name="Wisecaver J."/>
            <person name="Long T.M."/>
            <person name="Aerts A.L."/>
            <person name="Barry K."/>
            <person name="Choi C."/>
            <person name="Clum A."/>
            <person name="Coughlan A.Y."/>
            <person name="Deshpande S."/>
            <person name="Douglass A.P."/>
            <person name="Hanson S.J."/>
            <person name="Klenk H.-P."/>
            <person name="LaButti K."/>
            <person name="Lapidus A."/>
            <person name="Lindquist E."/>
            <person name="Lipzen A."/>
            <person name="Meier-kolthoff J.P."/>
            <person name="Ohm R.A."/>
            <person name="Otillar R.P."/>
            <person name="Pangilinan J."/>
            <person name="Peng Y."/>
            <person name="Rokas A."/>
            <person name="Rosa C.A."/>
            <person name="Scheuner C."/>
            <person name="Sibirny A.A."/>
            <person name="Slot J.C."/>
            <person name="Stielow J.B."/>
            <person name="Sun H."/>
            <person name="Kurtzman C.P."/>
            <person name="Blackwell M."/>
            <person name="Grigoriev I.V."/>
            <person name="Jeffries T.W."/>
        </authorList>
    </citation>
    <scope>NUCLEOTIDE SEQUENCE [LARGE SCALE GENOMIC DNA]</scope>
    <source>
        <strain evidence="9 10">NRRL YB-4993</strain>
    </source>
</reference>
<feature type="active site" description="Acyl-ester intermediate" evidence="7">
    <location>
        <position position="144"/>
    </location>
</feature>
<accession>A0A1A0H5P5</accession>
<organism evidence="9 10">
    <name type="scientific">Metschnikowia bicuspidata var. bicuspidata NRRL YB-4993</name>
    <dbReference type="NCBI Taxonomy" id="869754"/>
    <lineage>
        <taxon>Eukaryota</taxon>
        <taxon>Fungi</taxon>
        <taxon>Dikarya</taxon>
        <taxon>Ascomycota</taxon>
        <taxon>Saccharomycotina</taxon>
        <taxon>Pichiomycetes</taxon>
        <taxon>Metschnikowiaceae</taxon>
        <taxon>Metschnikowia</taxon>
    </lineage>
</organism>
<dbReference type="GO" id="GO:0030956">
    <property type="term" value="C:glutamyl-tRNA(Gln) amidotransferase complex"/>
    <property type="evidence" value="ECO:0007669"/>
    <property type="project" value="UniProtKB-UniRule"/>
</dbReference>
<dbReference type="InterPro" id="IPR023631">
    <property type="entry name" value="Amidase_dom"/>
</dbReference>
<dbReference type="InterPro" id="IPR004412">
    <property type="entry name" value="GatA"/>
</dbReference>
<feature type="active site" description="Charge relay system" evidence="7">
    <location>
        <position position="120"/>
    </location>
</feature>
<evidence type="ECO:0000256" key="1">
    <source>
        <dbReference type="ARBA" id="ARBA00008069"/>
    </source>
</evidence>
<evidence type="ECO:0000313" key="9">
    <source>
        <dbReference type="EMBL" id="OBA19356.1"/>
    </source>
</evidence>
<feature type="domain" description="Amidase" evidence="8">
    <location>
        <begin position="33"/>
        <end position="456"/>
    </location>
</feature>
<evidence type="ECO:0000256" key="2">
    <source>
        <dbReference type="ARBA" id="ARBA00022598"/>
    </source>
</evidence>
<dbReference type="InterPro" id="IPR000120">
    <property type="entry name" value="Amidase"/>
</dbReference>
<keyword evidence="2 7" id="KW-0436">Ligase</keyword>
<keyword evidence="3 7" id="KW-0547">Nucleotide-binding</keyword>
<comment type="similarity">
    <text evidence="1 7">Belongs to the amidase family. GatA subfamily.</text>
</comment>
<protein>
    <recommendedName>
        <fullName evidence="7">Glutamyl-tRNA(Gln) amidotransferase subunit A, mitochondrial</fullName>
        <shortName evidence="7">Glu-AdT subunit A</shortName>
        <ecNumber evidence="7">6.3.5.7</ecNumber>
    </recommendedName>
</protein>
<feature type="active site" description="Charge relay system" evidence="7">
    <location>
        <position position="44"/>
    </location>
</feature>
<dbReference type="GO" id="GO:0070681">
    <property type="term" value="P:glutaminyl-tRNAGln biosynthesis via transamidation"/>
    <property type="evidence" value="ECO:0007669"/>
    <property type="project" value="UniProtKB-UniRule"/>
</dbReference>
<evidence type="ECO:0000259" key="8">
    <source>
        <dbReference type="Pfam" id="PF01425"/>
    </source>
</evidence>
<comment type="subcellular location">
    <subcellularLocation>
        <location evidence="7">Mitochondrion</location>
    </subcellularLocation>
</comment>
<evidence type="ECO:0000256" key="6">
    <source>
        <dbReference type="ARBA" id="ARBA00047407"/>
    </source>
</evidence>
<dbReference type="AlphaFoldDB" id="A0A1A0H5P5"/>
<keyword evidence="7" id="KW-0496">Mitochondrion</keyword>
<dbReference type="HAMAP" id="MF_00120">
    <property type="entry name" value="GatA"/>
    <property type="match status" value="1"/>
</dbReference>
<proteinExistence type="inferred from homology"/>
<dbReference type="PROSITE" id="PS00571">
    <property type="entry name" value="AMIDASES"/>
    <property type="match status" value="1"/>
</dbReference>
<dbReference type="OrthoDB" id="421993at2759"/>
<dbReference type="GO" id="GO:0005739">
    <property type="term" value="C:mitochondrion"/>
    <property type="evidence" value="ECO:0007669"/>
    <property type="project" value="UniProtKB-SubCell"/>
</dbReference>
<dbReference type="GO" id="GO:0005524">
    <property type="term" value="F:ATP binding"/>
    <property type="evidence" value="ECO:0007669"/>
    <property type="project" value="UniProtKB-KW"/>
</dbReference>
<comment type="subunit">
    <text evidence="7">Subunit of the heterotrimeric GatFAB amidotransferase (AdT) complex, composed of A, B and F subunits.</text>
</comment>
<name>A0A1A0H5P5_9ASCO</name>
<dbReference type="PANTHER" id="PTHR11895:SF7">
    <property type="entry name" value="GLUTAMYL-TRNA(GLN) AMIDOTRANSFERASE SUBUNIT A, MITOCHONDRIAL"/>
    <property type="match status" value="1"/>
</dbReference>
<evidence type="ECO:0000256" key="3">
    <source>
        <dbReference type="ARBA" id="ARBA00022741"/>
    </source>
</evidence>
<gene>
    <name evidence="7" type="primary">HER2</name>
    <name evidence="9" type="ORF">METBIDRAFT_74707</name>
</gene>
<dbReference type="GeneID" id="30031401"/>
<dbReference type="Pfam" id="PF01425">
    <property type="entry name" value="Amidase"/>
    <property type="match status" value="1"/>
</dbReference>
<dbReference type="InterPro" id="IPR036928">
    <property type="entry name" value="AS_sf"/>
</dbReference>
<keyword evidence="10" id="KW-1185">Reference proteome</keyword>
<dbReference type="Gene3D" id="3.90.1300.10">
    <property type="entry name" value="Amidase signature (AS) domain"/>
    <property type="match status" value="1"/>
</dbReference>
<keyword evidence="5 7" id="KW-0648">Protein biosynthesis</keyword>
<dbReference type="InterPro" id="IPR020556">
    <property type="entry name" value="Amidase_CS"/>
</dbReference>
<dbReference type="GO" id="GO:0050567">
    <property type="term" value="F:glutaminyl-tRNA synthase (glutamine-hydrolyzing) activity"/>
    <property type="evidence" value="ECO:0007669"/>
    <property type="project" value="UniProtKB-UniRule"/>
</dbReference>
<evidence type="ECO:0000256" key="5">
    <source>
        <dbReference type="ARBA" id="ARBA00022917"/>
    </source>
</evidence>
<evidence type="ECO:0000313" key="10">
    <source>
        <dbReference type="Proteomes" id="UP000092555"/>
    </source>
</evidence>
<evidence type="ECO:0000256" key="4">
    <source>
        <dbReference type="ARBA" id="ARBA00022840"/>
    </source>
</evidence>
<dbReference type="EMBL" id="LXTC01000007">
    <property type="protein sequence ID" value="OBA19356.1"/>
    <property type="molecule type" value="Genomic_DNA"/>
</dbReference>
<dbReference type="PANTHER" id="PTHR11895">
    <property type="entry name" value="TRANSAMIDASE"/>
    <property type="match status" value="1"/>
</dbReference>
<sequence length="465" mass="50504">MIRPSLRRLNEFALDNFNCLVSRRRFRRSLPLSGPLGNTTFAAKDNISTTQEPTTCGSKILETYVSPFQATVITQLEKAGLVLVGKANMDEFGMGSSTTHSSHGPTINPRFTENRICGGSSGGSAAAVAGRIADFALGTDTGGSVRQPASYCGIVGFKPSYGRISRYGVVAYGQGLDCVGILSNNVKTASKVYSVLDEYDEKDITSMPVSTREAVFKNHNENDMSRKLKIGIPQEFILDELHPETRAMLGSVLEDLMDAGHAVYPVSIPSIGKLLSAYYTLATVEAASNLSRFDGLRYGSGARDNDKRADGDTNGQSLIARQRTKYLGPEVQRRIILGNYTLSSEAGDNYLRATQHRSKIVEELNQIFELPNLLWGPSAVSRGTCDVLIGPTAFGKAPTFAEYELQRRDTFLNEYLNDVFTVPASMAGLPAISVPYGKGDCGVQVMGQYGDDETVLRAAELIERL</sequence>
<comment type="function">
    <text evidence="7">Allows the formation of correctly charged Gln-tRNA(Gln) through the transamidation of misacylated Glu-tRNA(Gln) in the mitochondria. The reaction takes place in the presence of glutamine and ATP through an activated gamma-phospho-Glu-tRNA(Gln).</text>
</comment>